<dbReference type="PANTHER" id="PTHR35789">
    <property type="entry name" value="SPORE GERMINATION PROTEIN B3"/>
    <property type="match status" value="1"/>
</dbReference>
<dbReference type="AlphaFoldDB" id="A0A0U2VMX0"/>
<comment type="similarity">
    <text evidence="2">Belongs to the GerABKC lipoprotein family.</text>
</comment>
<proteinExistence type="inferred from homology"/>
<dbReference type="KEGG" id="pnp:IJ22_16960"/>
<dbReference type="PROSITE" id="PS51257">
    <property type="entry name" value="PROKAR_LIPOPROTEIN"/>
    <property type="match status" value="1"/>
</dbReference>
<feature type="domain" description="Spore germination GerAC-like C-terminal" evidence="8">
    <location>
        <begin position="197"/>
        <end position="347"/>
    </location>
</feature>
<dbReference type="InterPro" id="IPR008844">
    <property type="entry name" value="Spore_GerAC-like"/>
</dbReference>
<gene>
    <name evidence="10" type="ORF">IJ22_16960</name>
</gene>
<feature type="domain" description="Spore germination protein N-terminal" evidence="9">
    <location>
        <begin position="26"/>
        <end position="188"/>
    </location>
</feature>
<keyword evidence="4" id="KW-0732">Signal</keyword>
<organism evidence="10 11">
    <name type="scientific">Paenibacillus naphthalenovorans</name>
    <dbReference type="NCBI Taxonomy" id="162209"/>
    <lineage>
        <taxon>Bacteria</taxon>
        <taxon>Bacillati</taxon>
        <taxon>Bacillota</taxon>
        <taxon>Bacilli</taxon>
        <taxon>Bacillales</taxon>
        <taxon>Paenibacillaceae</taxon>
        <taxon>Paenibacillus</taxon>
    </lineage>
</organism>
<dbReference type="InterPro" id="IPR057336">
    <property type="entry name" value="GerAC_N"/>
</dbReference>
<dbReference type="Pfam" id="PF25198">
    <property type="entry name" value="Spore_GerAC_N"/>
    <property type="match status" value="1"/>
</dbReference>
<evidence type="ECO:0000256" key="6">
    <source>
        <dbReference type="ARBA" id="ARBA00023139"/>
    </source>
</evidence>
<evidence type="ECO:0000256" key="3">
    <source>
        <dbReference type="ARBA" id="ARBA00022544"/>
    </source>
</evidence>
<evidence type="ECO:0000256" key="5">
    <source>
        <dbReference type="ARBA" id="ARBA00023136"/>
    </source>
</evidence>
<evidence type="ECO:0000259" key="8">
    <source>
        <dbReference type="Pfam" id="PF05504"/>
    </source>
</evidence>
<keyword evidence="3" id="KW-0309">Germination</keyword>
<dbReference type="PATRIC" id="fig|162209.4.peg.1797"/>
<dbReference type="GO" id="GO:0016020">
    <property type="term" value="C:membrane"/>
    <property type="evidence" value="ECO:0007669"/>
    <property type="project" value="UniProtKB-SubCell"/>
</dbReference>
<dbReference type="GO" id="GO:0009847">
    <property type="term" value="P:spore germination"/>
    <property type="evidence" value="ECO:0007669"/>
    <property type="project" value="InterPro"/>
</dbReference>
<reference evidence="10 11" key="2">
    <citation type="journal article" date="2016" name="Genome Announc.">
        <title>Complete Genome Sequences of Two Interactive Moderate Thermophiles, Paenibacillus napthalenovorans 32O-Y and Paenibacillus sp. 32O-W.</title>
        <authorList>
            <person name="Butler R.R.III."/>
            <person name="Wang J."/>
            <person name="Stark B.C."/>
            <person name="Pombert J.F."/>
        </authorList>
    </citation>
    <scope>NUCLEOTIDE SEQUENCE [LARGE SCALE GENOMIC DNA]</scope>
    <source>
        <strain evidence="10 11">32O-Y</strain>
    </source>
</reference>
<evidence type="ECO:0000313" key="11">
    <source>
        <dbReference type="Proteomes" id="UP000061660"/>
    </source>
</evidence>
<evidence type="ECO:0000256" key="7">
    <source>
        <dbReference type="ARBA" id="ARBA00023288"/>
    </source>
</evidence>
<evidence type="ECO:0000256" key="2">
    <source>
        <dbReference type="ARBA" id="ARBA00007886"/>
    </source>
</evidence>
<keyword evidence="5" id="KW-0472">Membrane</keyword>
<dbReference type="Proteomes" id="UP000061660">
    <property type="component" value="Chromosome"/>
</dbReference>
<dbReference type="OrthoDB" id="2986797at2"/>
<dbReference type="InterPro" id="IPR046953">
    <property type="entry name" value="Spore_GerAC-like_C"/>
</dbReference>
<evidence type="ECO:0000256" key="1">
    <source>
        <dbReference type="ARBA" id="ARBA00004635"/>
    </source>
</evidence>
<keyword evidence="11" id="KW-1185">Reference proteome</keyword>
<evidence type="ECO:0000256" key="4">
    <source>
        <dbReference type="ARBA" id="ARBA00022729"/>
    </source>
</evidence>
<sequence>MIWIKRCLLIALLFTTGCSPFVENNTIEEIAPVVFWSFNEGEEGMLKISTLVPPLINEKKRLLSKQVKLLKQGGKEFNLIYYREFKSGQLRMVLINKNLAKKGTLTLIDTLLNDPDISQRLYVAVVEGSFEDYIKGQISKQAHLDFFLYRMFKHYENRHQGEMSIVNLHEFKNRLYSPYTDPFLPVFKVGKDNFIYKGTAFFQEDKLVGSIDKLNDQIFQLISNDYYLKNLSIPDLAVSIGQVRSKTQIHFNKDFSAMSIQVNLQGRIEEYRGDKNMSITEDYLSLNEEIETFLEKHTIMFLNKLQKWNVDPIGVGKLTLRPFSRPISNKEWSSYWPRMKINVEYRIDFQPIKRMNR</sequence>
<dbReference type="RefSeq" id="WP_062408402.1">
    <property type="nucleotide sequence ID" value="NZ_CP013652.1"/>
</dbReference>
<name>A0A0U2VMX0_9BACL</name>
<protein>
    <submittedName>
        <fullName evidence="10">Spore germination protein GerAC</fullName>
    </submittedName>
</protein>
<dbReference type="PANTHER" id="PTHR35789:SF1">
    <property type="entry name" value="SPORE GERMINATION PROTEIN B3"/>
    <property type="match status" value="1"/>
</dbReference>
<dbReference type="Gene3D" id="3.30.300.210">
    <property type="entry name" value="Nutrient germinant receptor protein C, domain 3"/>
    <property type="match status" value="1"/>
</dbReference>
<dbReference type="STRING" id="162209.IJ22_16960"/>
<reference evidence="11" key="1">
    <citation type="submission" date="2015-12" db="EMBL/GenBank/DDBJ databases">
        <title>Complete genome sequences of two moderately thermophilic Paenibacillus species.</title>
        <authorList>
            <person name="Butler R.III."/>
            <person name="Wang J."/>
            <person name="Stark B.C."/>
            <person name="Pombert J.-F."/>
        </authorList>
    </citation>
    <scope>NUCLEOTIDE SEQUENCE [LARGE SCALE GENOMIC DNA]</scope>
    <source>
        <strain evidence="11">32O-Y</strain>
    </source>
</reference>
<evidence type="ECO:0000313" key="10">
    <source>
        <dbReference type="EMBL" id="ALS22070.1"/>
    </source>
</evidence>
<dbReference type="InterPro" id="IPR038501">
    <property type="entry name" value="Spore_GerAC_C_sf"/>
</dbReference>
<keyword evidence="6" id="KW-0564">Palmitate</keyword>
<comment type="subcellular location">
    <subcellularLocation>
        <location evidence="1">Membrane</location>
        <topology evidence="1">Lipid-anchor</topology>
    </subcellularLocation>
</comment>
<keyword evidence="7" id="KW-0449">Lipoprotein</keyword>
<dbReference type="EMBL" id="CP013652">
    <property type="protein sequence ID" value="ALS22070.1"/>
    <property type="molecule type" value="Genomic_DNA"/>
</dbReference>
<dbReference type="Pfam" id="PF05504">
    <property type="entry name" value="Spore_GerAC"/>
    <property type="match status" value="1"/>
</dbReference>
<accession>A0A0U2VMX0</accession>
<evidence type="ECO:0000259" key="9">
    <source>
        <dbReference type="Pfam" id="PF25198"/>
    </source>
</evidence>